<dbReference type="InterPro" id="IPR036280">
    <property type="entry name" value="Multihaem_cyt_sf"/>
</dbReference>
<evidence type="ECO:0000313" key="6">
    <source>
        <dbReference type="Proteomes" id="UP000599109"/>
    </source>
</evidence>
<keyword evidence="6" id="KW-1185">Reference proteome</keyword>
<dbReference type="PANTHER" id="PTHR35038">
    <property type="entry name" value="DISSIMILATORY SULFITE REDUCTASE SIRA"/>
    <property type="match status" value="1"/>
</dbReference>
<feature type="compositionally biased region" description="Basic and acidic residues" evidence="2">
    <location>
        <begin position="75"/>
        <end position="96"/>
    </location>
</feature>
<evidence type="ECO:0000259" key="4">
    <source>
        <dbReference type="Pfam" id="PF09699"/>
    </source>
</evidence>
<dbReference type="Gene3D" id="3.90.10.10">
    <property type="entry name" value="Cytochrome C3"/>
    <property type="match status" value="1"/>
</dbReference>
<evidence type="ECO:0000256" key="2">
    <source>
        <dbReference type="SAM" id="MobiDB-lite"/>
    </source>
</evidence>
<dbReference type="InterPro" id="IPR020015">
    <property type="entry name" value="Decahaem_cyt-c_DmsE"/>
</dbReference>
<feature type="region of interest" description="Disordered" evidence="2">
    <location>
        <begin position="72"/>
        <end position="99"/>
    </location>
</feature>
<dbReference type="PANTHER" id="PTHR35038:SF8">
    <property type="entry name" value="C-TYPE POLYHEME CYTOCHROME OMCC"/>
    <property type="match status" value="1"/>
</dbReference>
<name>A0A936YZL6_9BURK</name>
<feature type="signal peptide" evidence="3">
    <location>
        <begin position="1"/>
        <end position="26"/>
    </location>
</feature>
<keyword evidence="1 3" id="KW-0732">Signal</keyword>
<dbReference type="RefSeq" id="WP_201673608.1">
    <property type="nucleotide sequence ID" value="NZ_JAEQNE010000001.1"/>
</dbReference>
<dbReference type="Gene3D" id="1.10.287.3080">
    <property type="match status" value="1"/>
</dbReference>
<dbReference type="InterPro" id="IPR051829">
    <property type="entry name" value="Multiheme_Cytochr_ET"/>
</dbReference>
<dbReference type="NCBIfam" id="TIGR03508">
    <property type="entry name" value="decahem_SO"/>
    <property type="match status" value="1"/>
</dbReference>
<organism evidence="5 6">
    <name type="scientific">Ramlibacter monticola</name>
    <dbReference type="NCBI Taxonomy" id="1926872"/>
    <lineage>
        <taxon>Bacteria</taxon>
        <taxon>Pseudomonadati</taxon>
        <taxon>Pseudomonadota</taxon>
        <taxon>Betaproteobacteria</taxon>
        <taxon>Burkholderiales</taxon>
        <taxon>Comamonadaceae</taxon>
        <taxon>Ramlibacter</taxon>
    </lineage>
</organism>
<evidence type="ECO:0000256" key="1">
    <source>
        <dbReference type="ARBA" id="ARBA00022729"/>
    </source>
</evidence>
<feature type="domain" description="Doubled CXXCH motif" evidence="4">
    <location>
        <begin position="249"/>
        <end position="286"/>
    </location>
</feature>
<dbReference type="SUPFAM" id="SSF48695">
    <property type="entry name" value="Multiheme cytochromes"/>
    <property type="match status" value="1"/>
</dbReference>
<dbReference type="EMBL" id="JAEQNE010000001">
    <property type="protein sequence ID" value="MBL0391046.1"/>
    <property type="molecule type" value="Genomic_DNA"/>
</dbReference>
<dbReference type="NCBIfam" id="TIGR01905">
    <property type="entry name" value="paired_CXXCH_1"/>
    <property type="match status" value="2"/>
</dbReference>
<proteinExistence type="predicted"/>
<dbReference type="Pfam" id="PF09699">
    <property type="entry name" value="Paired_CXXCH_1"/>
    <property type="match status" value="2"/>
</dbReference>
<dbReference type="AlphaFoldDB" id="A0A936YZL6"/>
<evidence type="ECO:0000256" key="3">
    <source>
        <dbReference type="SAM" id="SignalP"/>
    </source>
</evidence>
<sequence>MTEIRQRLLSCLGFIALLLASPPGLAADDVVLKGDAVCTECHDESEAYPVFGIGKTRHGTVADARTPTCTSCHGESTRHVKNQKAEGQKERPKPDIVFDGPLRGLPSARVKNFAAENLAPVVSKRMILPAQTLNAPCLKCHQGDKRIHWQGSMHETRDVACSNCHQVHVQHDRVRDRVTQSEVCFMCHKEQRAQITRMSHHPITEGKVGCSDCHNPHGTAGVKLLVRDTVVDTCYTCHMEKRGPFIFNHQPVTDDCTICHNPHGSSIANLLKTRPPFLCQQCHEPTSHRGNVPGLLNGLGTNAGTRGITQGRACLNCHTQIHGGSNPTNNAESRSLRR</sequence>
<dbReference type="Gene3D" id="1.10.1130.10">
    <property type="entry name" value="Flavocytochrome C3, Chain A"/>
    <property type="match status" value="1"/>
</dbReference>
<feature type="chain" id="PRO_5037396276" evidence="3">
    <location>
        <begin position="27"/>
        <end position="338"/>
    </location>
</feature>
<accession>A0A936YZL6</accession>
<reference evidence="5 6" key="1">
    <citation type="journal article" date="2017" name="Int. J. Syst. Evol. Microbiol.">
        <title>Ramlibacter monticola sp. nov., isolated from forest soil.</title>
        <authorList>
            <person name="Chaudhary D.K."/>
            <person name="Kim J."/>
        </authorList>
    </citation>
    <scope>NUCLEOTIDE SEQUENCE [LARGE SCALE GENOMIC DNA]</scope>
    <source>
        <strain evidence="5 6">KACC 19175</strain>
    </source>
</reference>
<comment type="caution">
    <text evidence="5">The sequence shown here is derived from an EMBL/GenBank/DDBJ whole genome shotgun (WGS) entry which is preliminary data.</text>
</comment>
<evidence type="ECO:0000313" key="5">
    <source>
        <dbReference type="EMBL" id="MBL0391046.1"/>
    </source>
</evidence>
<feature type="domain" description="Doubled CXXCH motif" evidence="4">
    <location>
        <begin position="200"/>
        <end position="242"/>
    </location>
</feature>
<gene>
    <name evidence="5" type="ORF">JJ685_07810</name>
</gene>
<dbReference type="Proteomes" id="UP000599109">
    <property type="component" value="Unassembled WGS sequence"/>
</dbReference>
<dbReference type="GO" id="GO:0016491">
    <property type="term" value="F:oxidoreductase activity"/>
    <property type="evidence" value="ECO:0007669"/>
    <property type="project" value="TreeGrafter"/>
</dbReference>
<dbReference type="InterPro" id="IPR010177">
    <property type="entry name" value="Paired_CXXCH_1"/>
</dbReference>
<protein>
    <submittedName>
        <fullName evidence="5">DmsE family decaheme c-type cytochrome</fullName>
    </submittedName>
</protein>